<organism evidence="11 12">
    <name type="scientific">Mya arenaria</name>
    <name type="common">Soft-shell clam</name>
    <dbReference type="NCBI Taxonomy" id="6604"/>
    <lineage>
        <taxon>Eukaryota</taxon>
        <taxon>Metazoa</taxon>
        <taxon>Spiralia</taxon>
        <taxon>Lophotrochozoa</taxon>
        <taxon>Mollusca</taxon>
        <taxon>Bivalvia</taxon>
        <taxon>Autobranchia</taxon>
        <taxon>Heteroconchia</taxon>
        <taxon>Euheterodonta</taxon>
        <taxon>Imparidentia</taxon>
        <taxon>Neoheterodontei</taxon>
        <taxon>Myida</taxon>
        <taxon>Myoidea</taxon>
        <taxon>Myidae</taxon>
        <taxon>Mya</taxon>
    </lineage>
</organism>
<dbReference type="EMBL" id="CP111028">
    <property type="protein sequence ID" value="WAR31383.1"/>
    <property type="molecule type" value="Genomic_DNA"/>
</dbReference>
<comment type="subcellular location">
    <subcellularLocation>
        <location evidence="2 10">Cytoplasm</location>
    </subcellularLocation>
</comment>
<name>A0ABY7GAD4_MYAAR</name>
<keyword evidence="5 10" id="KW-0963">Cytoplasm</keyword>
<dbReference type="PANTHER" id="PTHR10012:SF0">
    <property type="entry name" value="SERINE_THREONINE-PROTEIN PHOSPHATASE 2A ACTIVATOR"/>
    <property type="match status" value="1"/>
</dbReference>
<dbReference type="CDD" id="cd04087">
    <property type="entry name" value="PTPA"/>
    <property type="match status" value="1"/>
</dbReference>
<gene>
    <name evidence="11" type="ORF">MAR_033925</name>
</gene>
<dbReference type="Pfam" id="PF03095">
    <property type="entry name" value="PTPA"/>
    <property type="match status" value="1"/>
</dbReference>
<keyword evidence="6 10" id="KW-0697">Rotamase</keyword>
<dbReference type="Proteomes" id="UP001164746">
    <property type="component" value="Chromosome 17"/>
</dbReference>
<comment type="catalytic activity">
    <reaction evidence="1 10">
        <text>[protein]-peptidylproline (omega=180) = [protein]-peptidylproline (omega=0)</text>
        <dbReference type="Rhea" id="RHEA:16237"/>
        <dbReference type="Rhea" id="RHEA-COMP:10747"/>
        <dbReference type="Rhea" id="RHEA-COMP:10748"/>
        <dbReference type="ChEBI" id="CHEBI:83833"/>
        <dbReference type="ChEBI" id="CHEBI:83834"/>
        <dbReference type="EC" id="5.2.1.8"/>
    </reaction>
</comment>
<sequence>MAAEGEKPTASAINLDNHEFMVPKKEIGPGPDDIPKWEKSEAYRDLIGFLLAMNDAVKGKKISDARVFSPEAPGLVRDLLGPKHADAAEEVSTYLVEGVGNQTRIDYGTGHELAFAAFLLCLYLQLVRKLQLTYRMEPAGSQGVWALDDHQFIPFIWGSAQLISHPRIQPKSFVKPEIYEHFAKDYVFLSCIKYINEVKTGPFAEHSNQLWNISAVPHWEKVNSGLVKMYKAEVLAKFPVIQHFLFGSLLRINPTS</sequence>
<dbReference type="EC" id="5.2.1.8" evidence="4 10"/>
<protein>
    <recommendedName>
        <fullName evidence="8 10">Serine/threonine-protein phosphatase 2A activator</fullName>
        <ecNumber evidence="4 10">5.2.1.8</ecNumber>
    </recommendedName>
    <alternativeName>
        <fullName evidence="9 10">Phosphotyrosyl phosphatase activator</fullName>
    </alternativeName>
</protein>
<evidence type="ECO:0000313" key="11">
    <source>
        <dbReference type="EMBL" id="WAR31383.1"/>
    </source>
</evidence>
<comment type="similarity">
    <text evidence="3 10">Belongs to the PTPA-type PPIase family.</text>
</comment>
<evidence type="ECO:0000256" key="8">
    <source>
        <dbReference type="ARBA" id="ARBA00044786"/>
    </source>
</evidence>
<evidence type="ECO:0000256" key="2">
    <source>
        <dbReference type="ARBA" id="ARBA00004496"/>
    </source>
</evidence>
<dbReference type="SUPFAM" id="SSF140984">
    <property type="entry name" value="PTPA-like"/>
    <property type="match status" value="1"/>
</dbReference>
<keyword evidence="12" id="KW-1185">Reference proteome</keyword>
<evidence type="ECO:0000256" key="5">
    <source>
        <dbReference type="ARBA" id="ARBA00022490"/>
    </source>
</evidence>
<dbReference type="InterPro" id="IPR043170">
    <property type="entry name" value="PTPA_C_lid"/>
</dbReference>
<reference evidence="11" key="1">
    <citation type="submission" date="2022-11" db="EMBL/GenBank/DDBJ databases">
        <title>Centuries of genome instability and evolution in soft-shell clam transmissible cancer (bioRxiv).</title>
        <authorList>
            <person name="Hart S.F.M."/>
            <person name="Yonemitsu M.A."/>
            <person name="Giersch R.M."/>
            <person name="Beal B.F."/>
            <person name="Arriagada G."/>
            <person name="Davis B.W."/>
            <person name="Ostrander E.A."/>
            <person name="Goff S.P."/>
            <person name="Metzger M.J."/>
        </authorList>
    </citation>
    <scope>NUCLEOTIDE SEQUENCE</scope>
    <source>
        <strain evidence="11">MELC-2E11</strain>
        <tissue evidence="11">Siphon/mantle</tissue>
    </source>
</reference>
<evidence type="ECO:0000256" key="6">
    <source>
        <dbReference type="ARBA" id="ARBA00023110"/>
    </source>
</evidence>
<evidence type="ECO:0000256" key="1">
    <source>
        <dbReference type="ARBA" id="ARBA00000971"/>
    </source>
</evidence>
<evidence type="ECO:0000256" key="7">
    <source>
        <dbReference type="ARBA" id="ARBA00023235"/>
    </source>
</evidence>
<dbReference type="PIRSF" id="PIRSF016325">
    <property type="entry name" value="Phstyr_phstse_ac"/>
    <property type="match status" value="1"/>
</dbReference>
<dbReference type="InterPro" id="IPR037218">
    <property type="entry name" value="PTPA_sf"/>
</dbReference>
<accession>A0ABY7GAD4</accession>
<evidence type="ECO:0000256" key="3">
    <source>
        <dbReference type="ARBA" id="ARBA00011019"/>
    </source>
</evidence>
<evidence type="ECO:0000313" key="12">
    <source>
        <dbReference type="Proteomes" id="UP001164746"/>
    </source>
</evidence>
<evidence type="ECO:0000256" key="10">
    <source>
        <dbReference type="RuleBase" id="RU361210"/>
    </source>
</evidence>
<dbReference type="PANTHER" id="PTHR10012">
    <property type="entry name" value="SERINE/THREONINE-PROTEIN PHOSPHATASE 2A REGULATORY SUBUNIT B"/>
    <property type="match status" value="1"/>
</dbReference>
<evidence type="ECO:0000256" key="4">
    <source>
        <dbReference type="ARBA" id="ARBA00013194"/>
    </source>
</evidence>
<evidence type="ECO:0000256" key="9">
    <source>
        <dbReference type="ARBA" id="ARBA00044820"/>
    </source>
</evidence>
<dbReference type="InterPro" id="IPR004327">
    <property type="entry name" value="Phstyr_phstse_ac"/>
</dbReference>
<keyword evidence="7 10" id="KW-0413">Isomerase</keyword>
<dbReference type="Gene3D" id="1.20.120.1150">
    <property type="match status" value="1"/>
</dbReference>
<comment type="function">
    <text evidence="10">PPIases accelerate the folding of proteins. It catalyzes the cis-trans isomerization of proline imidic peptide bonds in oligopeptides.</text>
</comment>
<proteinExistence type="inferred from homology"/>